<dbReference type="AlphaFoldDB" id="A0A2C6KKH6"/>
<protein>
    <recommendedName>
        <fullName evidence="4">Transmembrane protein</fullName>
    </recommendedName>
</protein>
<dbReference type="EMBL" id="MIGC01002478">
    <property type="protein sequence ID" value="PHJ21010.1"/>
    <property type="molecule type" value="Genomic_DNA"/>
</dbReference>
<dbReference type="RefSeq" id="XP_067922695.1">
    <property type="nucleotide sequence ID" value="XM_068065327.1"/>
</dbReference>
<feature type="non-terminal residue" evidence="2">
    <location>
        <position position="1"/>
    </location>
</feature>
<evidence type="ECO:0000256" key="1">
    <source>
        <dbReference type="SAM" id="Phobius"/>
    </source>
</evidence>
<evidence type="ECO:0008006" key="4">
    <source>
        <dbReference type="Google" id="ProtNLM"/>
    </source>
</evidence>
<keyword evidence="1" id="KW-0472">Membrane</keyword>
<feature type="transmembrane region" description="Helical" evidence="1">
    <location>
        <begin position="73"/>
        <end position="93"/>
    </location>
</feature>
<dbReference type="Proteomes" id="UP000221165">
    <property type="component" value="Unassembled WGS sequence"/>
</dbReference>
<sequence length="94" mass="10761">RPLAWRRRPNSSLWCVGALNEVCVSGVSYRPLILPICCRRDRKGKRNNFAESSHRPFHVVALHGFEENRRGSFSVLFMLLVAVIFPMAGRTVFC</sequence>
<proteinExistence type="predicted"/>
<dbReference type="VEuPathDB" id="ToxoDB:CSUI_005148"/>
<dbReference type="GeneID" id="94428538"/>
<accession>A0A2C6KKH6</accession>
<keyword evidence="1" id="KW-0812">Transmembrane</keyword>
<keyword evidence="3" id="KW-1185">Reference proteome</keyword>
<gene>
    <name evidence="2" type="ORF">CSUI_005148</name>
</gene>
<comment type="caution">
    <text evidence="2">The sequence shown here is derived from an EMBL/GenBank/DDBJ whole genome shotgun (WGS) entry which is preliminary data.</text>
</comment>
<keyword evidence="1" id="KW-1133">Transmembrane helix</keyword>
<reference evidence="2 3" key="1">
    <citation type="journal article" date="2017" name="Int. J. Parasitol.">
        <title>The genome of the protozoan parasite Cystoisospora suis and a reverse vaccinology approach to identify vaccine candidates.</title>
        <authorList>
            <person name="Palmieri N."/>
            <person name="Shrestha A."/>
            <person name="Ruttkowski B."/>
            <person name="Beck T."/>
            <person name="Vogl C."/>
            <person name="Tomley F."/>
            <person name="Blake D.P."/>
            <person name="Joachim A."/>
        </authorList>
    </citation>
    <scope>NUCLEOTIDE SEQUENCE [LARGE SCALE GENOMIC DNA]</scope>
    <source>
        <strain evidence="2 3">Wien I</strain>
    </source>
</reference>
<evidence type="ECO:0000313" key="3">
    <source>
        <dbReference type="Proteomes" id="UP000221165"/>
    </source>
</evidence>
<evidence type="ECO:0000313" key="2">
    <source>
        <dbReference type="EMBL" id="PHJ21010.1"/>
    </source>
</evidence>
<organism evidence="2 3">
    <name type="scientific">Cystoisospora suis</name>
    <dbReference type="NCBI Taxonomy" id="483139"/>
    <lineage>
        <taxon>Eukaryota</taxon>
        <taxon>Sar</taxon>
        <taxon>Alveolata</taxon>
        <taxon>Apicomplexa</taxon>
        <taxon>Conoidasida</taxon>
        <taxon>Coccidia</taxon>
        <taxon>Eucoccidiorida</taxon>
        <taxon>Eimeriorina</taxon>
        <taxon>Sarcocystidae</taxon>
        <taxon>Cystoisospora</taxon>
    </lineage>
</organism>
<name>A0A2C6KKH6_9APIC</name>